<dbReference type="InterPro" id="IPR039697">
    <property type="entry name" value="Alcohol_dehydrogenase_Fe"/>
</dbReference>
<evidence type="ECO:0000256" key="3">
    <source>
        <dbReference type="ARBA" id="ARBA00023027"/>
    </source>
</evidence>
<keyword evidence="3" id="KW-0520">NAD</keyword>
<evidence type="ECO:0000259" key="5">
    <source>
        <dbReference type="Pfam" id="PF25137"/>
    </source>
</evidence>
<protein>
    <submittedName>
        <fullName evidence="6">Alcohol dehydrogenase</fullName>
    </submittedName>
</protein>
<proteinExistence type="inferred from homology"/>
<gene>
    <name evidence="6" type="ORF">C8D99_10598</name>
</gene>
<dbReference type="EMBL" id="SORI01000005">
    <property type="protein sequence ID" value="TDY61685.1"/>
    <property type="molecule type" value="Genomic_DNA"/>
</dbReference>
<dbReference type="Gene3D" id="1.20.1090.10">
    <property type="entry name" value="Dehydroquinate synthase-like - alpha domain"/>
    <property type="match status" value="1"/>
</dbReference>
<dbReference type="Pfam" id="PF00465">
    <property type="entry name" value="Fe-ADH"/>
    <property type="match status" value="1"/>
</dbReference>
<dbReference type="PANTHER" id="PTHR11496:SF102">
    <property type="entry name" value="ALCOHOL DEHYDROGENASE 4"/>
    <property type="match status" value="1"/>
</dbReference>
<name>A0A4R8MCU2_9BACT</name>
<dbReference type="SUPFAM" id="SSF56796">
    <property type="entry name" value="Dehydroquinate synthase-like"/>
    <property type="match status" value="1"/>
</dbReference>
<dbReference type="GO" id="GO:0004022">
    <property type="term" value="F:alcohol dehydrogenase (NAD+) activity"/>
    <property type="evidence" value="ECO:0007669"/>
    <property type="project" value="TreeGrafter"/>
</dbReference>
<reference evidence="6 7" key="1">
    <citation type="submission" date="2019-03" db="EMBL/GenBank/DDBJ databases">
        <title>Genomic Encyclopedia of Type Strains, Phase IV (KMG-IV): sequencing the most valuable type-strain genomes for metagenomic binning, comparative biology and taxonomic classification.</title>
        <authorList>
            <person name="Goeker M."/>
        </authorList>
    </citation>
    <scope>NUCLEOTIDE SEQUENCE [LARGE SCALE GENOMIC DNA]</scope>
    <source>
        <strain evidence="6 7">DSM 25964</strain>
    </source>
</reference>
<dbReference type="InterPro" id="IPR018211">
    <property type="entry name" value="ADH_Fe_CS"/>
</dbReference>
<evidence type="ECO:0000256" key="1">
    <source>
        <dbReference type="ARBA" id="ARBA00007358"/>
    </source>
</evidence>
<evidence type="ECO:0000259" key="4">
    <source>
        <dbReference type="Pfam" id="PF00465"/>
    </source>
</evidence>
<sequence length="383" mass="40369">MFPSFSYEMPTRVEFGRGVALRTGEEVGRIGGTRVLLISDEGVRRAGLLDRVTESLDHASVPWDLFLDVEPNPKDRNVHAAAAAVSKSGADCLVAVGGGSPIDCAKAVAIVAAAGGKVREYEGRFKTSVLPLPIIAVPTTAGTASELTFGSVITDTAAKFKFTVKSPLLAPKVALADPEMTATMPKNLTAFTGMDALTHAIEAYTCRAATPFSDAPAIVAMELIGKYLRRAWKDGSDMEAREGMLLGSLLAGVAFSHSDVAAVHCLAEALGALYDAPHGACNSIALPAVMEFSMDACVDRYARVAACLGLSFSTPREGAEKAVEEVKRMAIDLELPSLSVFGIKEEDFDEIAAKSEANSSNPDNPKILTKADYVGILKKLTSA</sequence>
<evidence type="ECO:0000313" key="6">
    <source>
        <dbReference type="EMBL" id="TDY61685.1"/>
    </source>
</evidence>
<dbReference type="Gene3D" id="3.40.50.1970">
    <property type="match status" value="1"/>
</dbReference>
<comment type="caution">
    <text evidence="6">The sequence shown here is derived from an EMBL/GenBank/DDBJ whole genome shotgun (WGS) entry which is preliminary data.</text>
</comment>
<organism evidence="6 7">
    <name type="scientific">Aminivibrio pyruvatiphilus</name>
    <dbReference type="NCBI Taxonomy" id="1005740"/>
    <lineage>
        <taxon>Bacteria</taxon>
        <taxon>Thermotogati</taxon>
        <taxon>Synergistota</taxon>
        <taxon>Synergistia</taxon>
        <taxon>Synergistales</taxon>
        <taxon>Aminobacteriaceae</taxon>
        <taxon>Aminivibrio</taxon>
    </lineage>
</organism>
<evidence type="ECO:0000313" key="7">
    <source>
        <dbReference type="Proteomes" id="UP000295066"/>
    </source>
</evidence>
<evidence type="ECO:0000256" key="2">
    <source>
        <dbReference type="ARBA" id="ARBA00023002"/>
    </source>
</evidence>
<dbReference type="InterPro" id="IPR056798">
    <property type="entry name" value="ADH_Fe_C"/>
</dbReference>
<dbReference type="PROSITE" id="PS00913">
    <property type="entry name" value="ADH_IRON_1"/>
    <property type="match status" value="1"/>
</dbReference>
<dbReference type="CDD" id="cd08551">
    <property type="entry name" value="Fe-ADH"/>
    <property type="match status" value="1"/>
</dbReference>
<dbReference type="PANTHER" id="PTHR11496">
    <property type="entry name" value="ALCOHOL DEHYDROGENASE"/>
    <property type="match status" value="1"/>
</dbReference>
<dbReference type="AlphaFoldDB" id="A0A4R8MCU2"/>
<accession>A0A4R8MCU2</accession>
<comment type="similarity">
    <text evidence="1">Belongs to the iron-containing alcohol dehydrogenase family.</text>
</comment>
<dbReference type="RefSeq" id="WP_243833839.1">
    <property type="nucleotide sequence ID" value="NZ_SORI01000005.1"/>
</dbReference>
<dbReference type="InterPro" id="IPR001670">
    <property type="entry name" value="ADH_Fe/GldA"/>
</dbReference>
<dbReference type="FunFam" id="3.40.50.1970:FF:000003">
    <property type="entry name" value="Alcohol dehydrogenase, iron-containing"/>
    <property type="match status" value="1"/>
</dbReference>
<keyword evidence="2" id="KW-0560">Oxidoreductase</keyword>
<feature type="domain" description="Fe-containing alcohol dehydrogenase-like C-terminal" evidence="5">
    <location>
        <begin position="189"/>
        <end position="379"/>
    </location>
</feature>
<dbReference type="GO" id="GO:0046872">
    <property type="term" value="F:metal ion binding"/>
    <property type="evidence" value="ECO:0007669"/>
    <property type="project" value="InterPro"/>
</dbReference>
<feature type="domain" description="Alcohol dehydrogenase iron-type/glycerol dehydrogenase GldA" evidence="4">
    <location>
        <begin position="10"/>
        <end position="178"/>
    </location>
</feature>
<dbReference type="Proteomes" id="UP000295066">
    <property type="component" value="Unassembled WGS sequence"/>
</dbReference>
<dbReference type="Pfam" id="PF25137">
    <property type="entry name" value="ADH_Fe_C"/>
    <property type="match status" value="1"/>
</dbReference>
<dbReference type="FunFam" id="1.20.1090.10:FF:000001">
    <property type="entry name" value="Aldehyde-alcohol dehydrogenase"/>
    <property type="match status" value="1"/>
</dbReference>
<keyword evidence="7" id="KW-1185">Reference proteome</keyword>